<feature type="compositionally biased region" description="Acidic residues" evidence="1">
    <location>
        <begin position="110"/>
        <end position="131"/>
    </location>
</feature>
<dbReference type="InterPro" id="IPR049043">
    <property type="entry name" value="WHD_RIOX1"/>
</dbReference>
<sequence length="131" mass="15195">MENNIDTMAQQFMHDALSPINIAELQSDTRIRLLRRYCLRVVEQDDNGEGDSEQNIVAYYTADNARHYHDRSLSTLGVDKETLPALEMLFVAYPEYINSVRTEYEFEHSDAEDESDDSDDDDEQEEDDALH</sequence>
<proteinExistence type="predicted"/>
<feature type="domain" description="RIOX1/NO66-like C-terminal winged helix" evidence="2">
    <location>
        <begin position="20"/>
        <end position="98"/>
    </location>
</feature>
<dbReference type="Gene3D" id="3.90.930.40">
    <property type="match status" value="1"/>
</dbReference>
<name>A0A816YXH9_9BILA</name>
<evidence type="ECO:0000313" key="3">
    <source>
        <dbReference type="EMBL" id="CAF2173597.1"/>
    </source>
</evidence>
<dbReference type="EMBL" id="CAJNRF010015464">
    <property type="protein sequence ID" value="CAF2173597.1"/>
    <property type="molecule type" value="Genomic_DNA"/>
</dbReference>
<comment type="caution">
    <text evidence="3">The sequence shown here is derived from an EMBL/GenBank/DDBJ whole genome shotgun (WGS) entry which is preliminary data.</text>
</comment>
<evidence type="ECO:0000313" key="5">
    <source>
        <dbReference type="Proteomes" id="UP000663856"/>
    </source>
</evidence>
<evidence type="ECO:0000313" key="6">
    <source>
        <dbReference type="Proteomes" id="UP000663866"/>
    </source>
</evidence>
<dbReference type="Proteomes" id="UP000663866">
    <property type="component" value="Unassembled WGS sequence"/>
</dbReference>
<dbReference type="EMBL" id="CAJOBG010000460">
    <property type="protein sequence ID" value="CAF3817511.1"/>
    <property type="molecule type" value="Genomic_DNA"/>
</dbReference>
<evidence type="ECO:0000313" key="4">
    <source>
        <dbReference type="EMBL" id="CAF3817511.1"/>
    </source>
</evidence>
<organism evidence="3 5">
    <name type="scientific">Rotaria magnacalcarata</name>
    <dbReference type="NCBI Taxonomy" id="392030"/>
    <lineage>
        <taxon>Eukaryota</taxon>
        <taxon>Metazoa</taxon>
        <taxon>Spiralia</taxon>
        <taxon>Gnathifera</taxon>
        <taxon>Rotifera</taxon>
        <taxon>Eurotatoria</taxon>
        <taxon>Bdelloidea</taxon>
        <taxon>Philodinida</taxon>
        <taxon>Philodinidae</taxon>
        <taxon>Rotaria</taxon>
    </lineage>
</organism>
<keyword evidence="6" id="KW-1185">Reference proteome</keyword>
<dbReference type="Pfam" id="PF21233">
    <property type="entry name" value="WHD_RIOX1"/>
    <property type="match status" value="1"/>
</dbReference>
<dbReference type="Proteomes" id="UP000663856">
    <property type="component" value="Unassembled WGS sequence"/>
</dbReference>
<protein>
    <recommendedName>
        <fullName evidence="2">RIOX1/NO66-like C-terminal winged helix domain-containing protein</fullName>
    </recommendedName>
</protein>
<feature type="region of interest" description="Disordered" evidence="1">
    <location>
        <begin position="103"/>
        <end position="131"/>
    </location>
</feature>
<reference evidence="3" key="1">
    <citation type="submission" date="2021-02" db="EMBL/GenBank/DDBJ databases">
        <authorList>
            <person name="Nowell W R."/>
        </authorList>
    </citation>
    <scope>NUCLEOTIDE SEQUENCE</scope>
</reference>
<evidence type="ECO:0000259" key="2">
    <source>
        <dbReference type="Pfam" id="PF21233"/>
    </source>
</evidence>
<evidence type="ECO:0000256" key="1">
    <source>
        <dbReference type="SAM" id="MobiDB-lite"/>
    </source>
</evidence>
<accession>A0A816YXH9</accession>
<dbReference type="AlphaFoldDB" id="A0A816YXH9"/>
<gene>
    <name evidence="4" type="ORF">OVN521_LOCUS4836</name>
    <name evidence="3" type="ORF">WKI299_LOCUS33075</name>
</gene>